<keyword evidence="3" id="KW-1185">Reference proteome</keyword>
<evidence type="ECO:0000313" key="2">
    <source>
        <dbReference type="EMBL" id="KAG1792880.1"/>
    </source>
</evidence>
<proteinExistence type="predicted"/>
<reference evidence="2" key="1">
    <citation type="journal article" date="2020" name="New Phytol.">
        <title>Comparative genomics reveals dynamic genome evolution in host specialist ectomycorrhizal fungi.</title>
        <authorList>
            <person name="Lofgren L.A."/>
            <person name="Nguyen N.H."/>
            <person name="Vilgalys R."/>
            <person name="Ruytinx J."/>
            <person name="Liao H.L."/>
            <person name="Branco S."/>
            <person name="Kuo A."/>
            <person name="LaButti K."/>
            <person name="Lipzen A."/>
            <person name="Andreopoulos W."/>
            <person name="Pangilinan J."/>
            <person name="Riley R."/>
            <person name="Hundley H."/>
            <person name="Na H."/>
            <person name="Barry K."/>
            <person name="Grigoriev I.V."/>
            <person name="Stajich J.E."/>
            <person name="Kennedy P.G."/>
        </authorList>
    </citation>
    <scope>NUCLEOTIDE SEQUENCE</scope>
    <source>
        <strain evidence="2">S12</strain>
    </source>
</reference>
<organism evidence="2 3">
    <name type="scientific">Suillus plorans</name>
    <dbReference type="NCBI Taxonomy" id="116603"/>
    <lineage>
        <taxon>Eukaryota</taxon>
        <taxon>Fungi</taxon>
        <taxon>Dikarya</taxon>
        <taxon>Basidiomycota</taxon>
        <taxon>Agaricomycotina</taxon>
        <taxon>Agaricomycetes</taxon>
        <taxon>Agaricomycetidae</taxon>
        <taxon>Boletales</taxon>
        <taxon>Suillineae</taxon>
        <taxon>Suillaceae</taxon>
        <taxon>Suillus</taxon>
    </lineage>
</organism>
<sequence length="106" mass="12194">MSEPPHTIKDTVPNPAANIPPNPVPLVDEVPSNSLMCYLARKDEEEYTVKDHWVLRSKSEVLNEICMMEKMDGICGVPHLVEYWLVEMEHGEVDKTVKYRQRSRTA</sequence>
<comment type="caution">
    <text evidence="2">The sequence shown here is derived from an EMBL/GenBank/DDBJ whole genome shotgun (WGS) entry which is preliminary data.</text>
</comment>
<dbReference type="OrthoDB" id="2681190at2759"/>
<feature type="region of interest" description="Disordered" evidence="1">
    <location>
        <begin position="1"/>
        <end position="25"/>
    </location>
</feature>
<name>A0A9P7AN50_9AGAM</name>
<dbReference type="GeneID" id="64593975"/>
<dbReference type="RefSeq" id="XP_041159417.1">
    <property type="nucleotide sequence ID" value="XM_041300211.1"/>
</dbReference>
<evidence type="ECO:0000256" key="1">
    <source>
        <dbReference type="SAM" id="MobiDB-lite"/>
    </source>
</evidence>
<dbReference type="AlphaFoldDB" id="A0A9P7AN50"/>
<protein>
    <submittedName>
        <fullName evidence="2">Uncharacterized protein</fullName>
    </submittedName>
</protein>
<gene>
    <name evidence="2" type="ORF">HD556DRAFT_1308924</name>
</gene>
<dbReference type="EMBL" id="JABBWE010000033">
    <property type="protein sequence ID" value="KAG1792880.1"/>
    <property type="molecule type" value="Genomic_DNA"/>
</dbReference>
<accession>A0A9P7AN50</accession>
<dbReference type="Proteomes" id="UP000719766">
    <property type="component" value="Unassembled WGS sequence"/>
</dbReference>
<evidence type="ECO:0000313" key="3">
    <source>
        <dbReference type="Proteomes" id="UP000719766"/>
    </source>
</evidence>